<feature type="signal peptide" evidence="1">
    <location>
        <begin position="1"/>
        <end position="22"/>
    </location>
</feature>
<name>A0ABX8TMD4_9CAUL</name>
<evidence type="ECO:0000313" key="4">
    <source>
        <dbReference type="Proteomes" id="UP000824334"/>
    </source>
</evidence>
<accession>A0ABX8TMD4</accession>
<dbReference type="EMBL" id="CP080034">
    <property type="protein sequence ID" value="QYC10304.1"/>
    <property type="molecule type" value="Genomic_DNA"/>
</dbReference>
<feature type="domain" description="Proteinase inhibitor I42 chagasin" evidence="2">
    <location>
        <begin position="44"/>
        <end position="129"/>
    </location>
</feature>
<dbReference type="InterPro" id="IPR018990">
    <property type="entry name" value="Prot_inh_I42_chagasin"/>
</dbReference>
<proteinExistence type="predicted"/>
<dbReference type="InterPro" id="IPR052781">
    <property type="entry name" value="Cys_protease_inhibitor_I42"/>
</dbReference>
<dbReference type="PANTHER" id="PTHR36530">
    <property type="entry name" value="INHIBITOR OF CYSTEINE PEPTIDASE"/>
    <property type="match status" value="1"/>
</dbReference>
<evidence type="ECO:0000313" key="3">
    <source>
        <dbReference type="EMBL" id="QYC10304.1"/>
    </source>
</evidence>
<gene>
    <name evidence="3" type="ORF">KWG56_17450</name>
</gene>
<dbReference type="Pfam" id="PF09394">
    <property type="entry name" value="Inhibitor_I42"/>
    <property type="match status" value="1"/>
</dbReference>
<dbReference type="GO" id="GO:0030414">
    <property type="term" value="F:peptidase inhibitor activity"/>
    <property type="evidence" value="ECO:0007669"/>
    <property type="project" value="UniProtKB-KW"/>
</dbReference>
<dbReference type="RefSeq" id="WP_219353106.1">
    <property type="nucleotide sequence ID" value="NZ_CP080034.1"/>
</dbReference>
<dbReference type="Proteomes" id="UP000824334">
    <property type="component" value="Chromosome"/>
</dbReference>
<organism evidence="3 4">
    <name type="scientific">Brevundimonas nasdae</name>
    <dbReference type="NCBI Taxonomy" id="172043"/>
    <lineage>
        <taxon>Bacteria</taxon>
        <taxon>Pseudomonadati</taxon>
        <taxon>Pseudomonadota</taxon>
        <taxon>Alphaproteobacteria</taxon>
        <taxon>Caulobacterales</taxon>
        <taxon>Caulobacteraceae</taxon>
        <taxon>Brevundimonas</taxon>
    </lineage>
</organism>
<keyword evidence="4" id="KW-1185">Reference proteome</keyword>
<reference evidence="3 4" key="1">
    <citation type="submission" date="2021-07" db="EMBL/GenBank/DDBJ databases">
        <title>Isolation and characterization of bacteria from a gold mining with a capacity of golden bioaccumulation.</title>
        <authorList>
            <person name="Yang X.J."/>
        </authorList>
    </citation>
    <scope>NUCLEOTIDE SEQUENCE [LARGE SCALE GENOMIC DNA]</scope>
    <source>
        <strain evidence="3 4">Au29</strain>
    </source>
</reference>
<dbReference type="PANTHER" id="PTHR36530:SF1">
    <property type="entry name" value="AMOEBIASIN-1"/>
    <property type="match status" value="1"/>
</dbReference>
<evidence type="ECO:0000259" key="2">
    <source>
        <dbReference type="Pfam" id="PF09394"/>
    </source>
</evidence>
<dbReference type="GeneID" id="94377080"/>
<protein>
    <submittedName>
        <fullName evidence="3">Protease inhibitor I42 family protein</fullName>
    </submittedName>
</protein>
<feature type="chain" id="PRO_5045463155" evidence="1">
    <location>
        <begin position="23"/>
        <end position="136"/>
    </location>
</feature>
<evidence type="ECO:0000256" key="1">
    <source>
        <dbReference type="SAM" id="SignalP"/>
    </source>
</evidence>
<keyword evidence="3" id="KW-0646">Protease inhibitor</keyword>
<keyword evidence="1" id="KW-0732">Signal</keyword>
<sequence length="136" mass="14307">MPHRMLFVAFAFALAASSAANAATAQEPAPITLSAANAVSPVSLPAGVTSVLRLETNPSTGYAWQVAEAANLRVDEPFEVTRDPATPNGMVGAPESAAIRITPRGKGPAALKLVYKQAWRDTTPDDRTLSFVFVVE</sequence>